<protein>
    <submittedName>
        <fullName evidence="2">Uncharacterized protein</fullName>
    </submittedName>
</protein>
<evidence type="ECO:0000256" key="1">
    <source>
        <dbReference type="SAM" id="MobiDB-lite"/>
    </source>
</evidence>
<sequence length="107" mass="11799">MRRRSFSSSGGFAGGSAPLFRKVMWFPLKHLLPALPRNKGGCPWLRPGPAVHRLCSQIPLAVHEASLRLCTKHQSGCARSSRRTESRQNRGALGYRDGATETQRKGS</sequence>
<proteinExistence type="predicted"/>
<evidence type="ECO:0000313" key="3">
    <source>
        <dbReference type="Proteomes" id="UP001066276"/>
    </source>
</evidence>
<accession>A0AAV7P0R2</accession>
<keyword evidence="3" id="KW-1185">Reference proteome</keyword>
<feature type="region of interest" description="Disordered" evidence="1">
    <location>
        <begin position="74"/>
        <end position="107"/>
    </location>
</feature>
<evidence type="ECO:0000313" key="2">
    <source>
        <dbReference type="EMBL" id="KAJ1121334.1"/>
    </source>
</evidence>
<gene>
    <name evidence="2" type="ORF">NDU88_009447</name>
</gene>
<name>A0AAV7P0R2_PLEWA</name>
<dbReference type="AlphaFoldDB" id="A0AAV7P0R2"/>
<dbReference type="Proteomes" id="UP001066276">
    <property type="component" value="Chromosome 8"/>
</dbReference>
<comment type="caution">
    <text evidence="2">The sequence shown here is derived from an EMBL/GenBank/DDBJ whole genome shotgun (WGS) entry which is preliminary data.</text>
</comment>
<organism evidence="2 3">
    <name type="scientific">Pleurodeles waltl</name>
    <name type="common">Iberian ribbed newt</name>
    <dbReference type="NCBI Taxonomy" id="8319"/>
    <lineage>
        <taxon>Eukaryota</taxon>
        <taxon>Metazoa</taxon>
        <taxon>Chordata</taxon>
        <taxon>Craniata</taxon>
        <taxon>Vertebrata</taxon>
        <taxon>Euteleostomi</taxon>
        <taxon>Amphibia</taxon>
        <taxon>Batrachia</taxon>
        <taxon>Caudata</taxon>
        <taxon>Salamandroidea</taxon>
        <taxon>Salamandridae</taxon>
        <taxon>Pleurodelinae</taxon>
        <taxon>Pleurodeles</taxon>
    </lineage>
</organism>
<reference evidence="2" key="1">
    <citation type="journal article" date="2022" name="bioRxiv">
        <title>Sequencing and chromosome-scale assembly of the giantPleurodeles waltlgenome.</title>
        <authorList>
            <person name="Brown T."/>
            <person name="Elewa A."/>
            <person name="Iarovenko S."/>
            <person name="Subramanian E."/>
            <person name="Araus A.J."/>
            <person name="Petzold A."/>
            <person name="Susuki M."/>
            <person name="Suzuki K.-i.T."/>
            <person name="Hayashi T."/>
            <person name="Toyoda A."/>
            <person name="Oliveira C."/>
            <person name="Osipova E."/>
            <person name="Leigh N.D."/>
            <person name="Simon A."/>
            <person name="Yun M.H."/>
        </authorList>
    </citation>
    <scope>NUCLEOTIDE SEQUENCE</scope>
    <source>
        <strain evidence="2">20211129_DDA</strain>
        <tissue evidence="2">Liver</tissue>
    </source>
</reference>
<dbReference type="EMBL" id="JANPWB010000012">
    <property type="protein sequence ID" value="KAJ1121334.1"/>
    <property type="molecule type" value="Genomic_DNA"/>
</dbReference>
<feature type="compositionally biased region" description="Basic and acidic residues" evidence="1">
    <location>
        <begin position="98"/>
        <end position="107"/>
    </location>
</feature>